<dbReference type="PANTHER" id="PTHR20935:SF1">
    <property type="entry name" value="SLL1549 PROTEIN"/>
    <property type="match status" value="1"/>
</dbReference>
<dbReference type="AlphaFoldDB" id="A0AB39KR22"/>
<evidence type="ECO:0000313" key="3">
    <source>
        <dbReference type="EMBL" id="XDO95824.1"/>
    </source>
</evidence>
<sequence length="168" mass="17628">MERLILMRHGAAERRGPTGGDFDRALTPQGRVDAALIGDALAKAGFSPDLALISEARRAQETWTAASEAFPQARAENRADFYSAGSQTVLSAVETQTAGTVMVVGHNPTLQDLAAGLLKAGSASPALIARVEMRFPPATAIAFSFDEAGRPQMEGLFYAADHGGRGAE</sequence>
<evidence type="ECO:0000256" key="2">
    <source>
        <dbReference type="PIRSR" id="PIRSR613078-2"/>
    </source>
</evidence>
<dbReference type="RefSeq" id="WP_369058667.1">
    <property type="nucleotide sequence ID" value="NZ_CP158375.1"/>
</dbReference>
<evidence type="ECO:0000256" key="1">
    <source>
        <dbReference type="ARBA" id="ARBA00022801"/>
    </source>
</evidence>
<dbReference type="PANTHER" id="PTHR20935">
    <property type="entry name" value="PHOSPHOGLYCERATE MUTASE-RELATED"/>
    <property type="match status" value="1"/>
</dbReference>
<proteinExistence type="predicted"/>
<dbReference type="GO" id="GO:0016787">
    <property type="term" value="F:hydrolase activity"/>
    <property type="evidence" value="ECO:0007669"/>
    <property type="project" value="UniProtKB-KW"/>
</dbReference>
<dbReference type="Pfam" id="PF00300">
    <property type="entry name" value="His_Phos_1"/>
    <property type="match status" value="1"/>
</dbReference>
<reference evidence="3" key="1">
    <citation type="submission" date="2024-06" db="EMBL/GenBank/DDBJ databases">
        <title>Caulobacter inopinatus, sp. nov.</title>
        <authorList>
            <person name="Donachie S.P."/>
        </authorList>
    </citation>
    <scope>NUCLEOTIDE SEQUENCE</scope>
    <source>
        <strain evidence="3">73W</strain>
    </source>
</reference>
<dbReference type="InterPro" id="IPR051021">
    <property type="entry name" value="Mito_Ser/Thr_phosphatase"/>
</dbReference>
<dbReference type="Gene3D" id="3.40.50.1240">
    <property type="entry name" value="Phosphoglycerate mutase-like"/>
    <property type="match status" value="1"/>
</dbReference>
<keyword evidence="1" id="KW-0378">Hydrolase</keyword>
<gene>
    <name evidence="3" type="ORF">ABOZ73_13595</name>
</gene>
<name>A0AB39KR22_9CAUL</name>
<dbReference type="CDD" id="cd07067">
    <property type="entry name" value="HP_PGM_like"/>
    <property type="match status" value="1"/>
</dbReference>
<dbReference type="EMBL" id="CP158375">
    <property type="protein sequence ID" value="XDO95824.1"/>
    <property type="molecule type" value="Genomic_DNA"/>
</dbReference>
<dbReference type="SMART" id="SM00855">
    <property type="entry name" value="PGAM"/>
    <property type="match status" value="1"/>
</dbReference>
<dbReference type="SUPFAM" id="SSF53254">
    <property type="entry name" value="Phosphoglycerate mutase-like"/>
    <property type="match status" value="1"/>
</dbReference>
<protein>
    <submittedName>
        <fullName evidence="3">Histidine phosphatase family protein</fullName>
    </submittedName>
</protein>
<accession>A0AB39KR22</accession>
<dbReference type="InterPro" id="IPR029033">
    <property type="entry name" value="His_PPase_superfam"/>
</dbReference>
<organism evidence="3">
    <name type="scientific">Caulobacter sp. 73W</name>
    <dbReference type="NCBI Taxonomy" id="3161137"/>
    <lineage>
        <taxon>Bacteria</taxon>
        <taxon>Pseudomonadati</taxon>
        <taxon>Pseudomonadota</taxon>
        <taxon>Alphaproteobacteria</taxon>
        <taxon>Caulobacterales</taxon>
        <taxon>Caulobacteraceae</taxon>
        <taxon>Caulobacter</taxon>
    </lineage>
</organism>
<dbReference type="InterPro" id="IPR013078">
    <property type="entry name" value="His_Pase_superF_clade-1"/>
</dbReference>
<feature type="binding site" evidence="2">
    <location>
        <position position="58"/>
    </location>
    <ligand>
        <name>substrate</name>
    </ligand>
</feature>